<dbReference type="AlphaFoldDB" id="A0AAU7BYV9"/>
<dbReference type="EMBL" id="CP157197">
    <property type="protein sequence ID" value="XBG66327.1"/>
    <property type="molecule type" value="Genomic_DNA"/>
</dbReference>
<evidence type="ECO:0000313" key="2">
    <source>
        <dbReference type="EMBL" id="XBG66327.1"/>
    </source>
</evidence>
<protein>
    <submittedName>
        <fullName evidence="2">Uncharacterized protein</fullName>
    </submittedName>
</protein>
<evidence type="ECO:0000256" key="1">
    <source>
        <dbReference type="SAM" id="MobiDB-lite"/>
    </source>
</evidence>
<organism evidence="2">
    <name type="scientific">Rickettsia oklahomensis</name>
    <dbReference type="NCBI Taxonomy" id="3141789"/>
    <lineage>
        <taxon>Bacteria</taxon>
        <taxon>Pseudomonadati</taxon>
        <taxon>Pseudomonadota</taxon>
        <taxon>Alphaproteobacteria</taxon>
        <taxon>Rickettsiales</taxon>
        <taxon>Rickettsiaceae</taxon>
        <taxon>Rickettsieae</taxon>
        <taxon>Rickettsia</taxon>
        <taxon>belli group</taxon>
    </lineage>
</organism>
<dbReference type="RefSeq" id="WP_347938944.1">
    <property type="nucleotide sequence ID" value="NZ_CP157197.1"/>
</dbReference>
<gene>
    <name evidence="2" type="ORF">AAGW17_00130</name>
</gene>
<proteinExistence type="predicted"/>
<name>A0AAU7BYV9_9RICK</name>
<dbReference type="KEGG" id="rof:AAGW17_00130"/>
<feature type="compositionally biased region" description="Basic residues" evidence="1">
    <location>
        <begin position="30"/>
        <end position="39"/>
    </location>
</feature>
<feature type="region of interest" description="Disordered" evidence="1">
    <location>
        <begin position="29"/>
        <end position="52"/>
    </location>
</feature>
<sequence>MSSTEDTKEKLKRAKLTAKFNNLSTALKKNLQRRKKIHKEKNNIGNKPDLTY</sequence>
<accession>A0AAU7BYV9</accession>
<reference evidence="2" key="1">
    <citation type="submission" date="2024-05" db="EMBL/GenBank/DDBJ databases">
        <title>Characterization of a novel Rickettsia species. (Rickettsia oklahomia sp. nov.) from Amblyomma americanum ticks.</title>
        <authorList>
            <person name="Korla P.K."/>
            <person name="Karounos M."/>
            <person name="Wilson J.M."/>
            <person name="Little S.E."/>
            <person name="Qurollo B.A."/>
        </authorList>
    </citation>
    <scope>NUCLEOTIDE SEQUENCE</scope>
    <source>
        <strain evidence="2">Oklahoma-10</strain>
    </source>
</reference>